<dbReference type="InterPro" id="IPR033756">
    <property type="entry name" value="YlxH/NBP35"/>
</dbReference>
<keyword evidence="5" id="KW-0408">Iron</keyword>
<evidence type="ECO:0000256" key="3">
    <source>
        <dbReference type="ARBA" id="ARBA00022741"/>
    </source>
</evidence>
<dbReference type="PROSITE" id="PS01215">
    <property type="entry name" value="MRP"/>
    <property type="match status" value="1"/>
</dbReference>
<evidence type="ECO:0000256" key="2">
    <source>
        <dbReference type="ARBA" id="ARBA00022723"/>
    </source>
</evidence>
<dbReference type="InterPro" id="IPR019591">
    <property type="entry name" value="Mrp/NBP35_ATP-bd"/>
</dbReference>
<evidence type="ECO:0000256" key="4">
    <source>
        <dbReference type="ARBA" id="ARBA00022840"/>
    </source>
</evidence>
<keyword evidence="4" id="KW-0067">ATP-binding</keyword>
<evidence type="ECO:0000256" key="7">
    <source>
        <dbReference type="ARBA" id="ARBA00024036"/>
    </source>
</evidence>
<comment type="caution">
    <text evidence="8">The sequence shown here is derived from an EMBL/GenBank/DDBJ whole genome shotgun (WGS) entry which is preliminary data.</text>
</comment>
<dbReference type="GO" id="GO:0016226">
    <property type="term" value="P:iron-sulfur cluster assembly"/>
    <property type="evidence" value="ECO:0007669"/>
    <property type="project" value="InterPro"/>
</dbReference>
<comment type="similarity">
    <text evidence="7">Belongs to the Mrp/NBP35 ATP-binding proteins family.</text>
</comment>
<dbReference type="EMBL" id="JADYXP020000015">
    <property type="protein sequence ID" value="KAL0109514.1"/>
    <property type="molecule type" value="Genomic_DNA"/>
</dbReference>
<evidence type="ECO:0008006" key="10">
    <source>
        <dbReference type="Google" id="ProtNLM"/>
    </source>
</evidence>
<dbReference type="CDD" id="cd02037">
    <property type="entry name" value="Mrp_NBP35"/>
    <property type="match status" value="1"/>
</dbReference>
<dbReference type="AlphaFoldDB" id="A0AAW2F4F4"/>
<dbReference type="Pfam" id="PF10609">
    <property type="entry name" value="ParA"/>
    <property type="match status" value="1"/>
</dbReference>
<name>A0AAW2F4F4_9HYME</name>
<accession>A0AAW2F4F4</accession>
<protein>
    <recommendedName>
        <fullName evidence="10">Iron-sulfur protein NUBPL</fullName>
    </recommendedName>
</protein>
<keyword evidence="3" id="KW-0547">Nucleotide-binding</keyword>
<keyword evidence="9" id="KW-1185">Reference proteome</keyword>
<reference evidence="8 9" key="1">
    <citation type="submission" date="2023-03" db="EMBL/GenBank/DDBJ databases">
        <title>High recombination rates correlate with genetic variation in Cardiocondyla obscurior ants.</title>
        <authorList>
            <person name="Errbii M."/>
        </authorList>
    </citation>
    <scope>NUCLEOTIDE SEQUENCE [LARGE SCALE GENOMIC DNA]</scope>
    <source>
        <strain evidence="8">Alpha-2009</strain>
        <tissue evidence="8">Whole body</tissue>
    </source>
</reference>
<dbReference type="PANTHER" id="PTHR42961">
    <property type="entry name" value="IRON-SULFUR PROTEIN NUBPL"/>
    <property type="match status" value="1"/>
</dbReference>
<dbReference type="InterPro" id="IPR044304">
    <property type="entry name" value="NUBPL-like"/>
</dbReference>
<gene>
    <name evidence="8" type="ORF">PUN28_014522</name>
</gene>
<dbReference type="GO" id="GO:0051539">
    <property type="term" value="F:4 iron, 4 sulfur cluster binding"/>
    <property type="evidence" value="ECO:0007669"/>
    <property type="project" value="UniProtKB-KW"/>
</dbReference>
<sequence>MSSVITKSHFSGYLKLSRYLWQRQNGTTVDSTKTKQENLEARQKEIMARGLPKRKHIRGVKQIFLIASGKGGVGKSTTAVNLTTALKIIEPRKSIGLLDADVFGPSIPLMMNIHESPMLNRDNLMEPLVNYGVKCMSMGFLIDEKSPVVWRGLMVMSALDKLVNQVAWGPLDYLVIDTPPGTGDTHLSLIQTLFITGALLVTTPQKVALEVTRRGANMFKKMNIPVAGIVENMSTVTCPKCMTEVSIFGNATLSMAKELDVNILQKIPMHESIADSSDNGKPVVLAAPKSRQAEAYKELAEHVVTFLNKQEINKE</sequence>
<keyword evidence="2" id="KW-0479">Metal-binding</keyword>
<dbReference type="InterPro" id="IPR000808">
    <property type="entry name" value="Mrp-like_CS"/>
</dbReference>
<keyword evidence="6" id="KW-0411">Iron-sulfur</keyword>
<dbReference type="Gene3D" id="3.40.50.300">
    <property type="entry name" value="P-loop containing nucleotide triphosphate hydrolases"/>
    <property type="match status" value="1"/>
</dbReference>
<dbReference type="SUPFAM" id="SSF52540">
    <property type="entry name" value="P-loop containing nucleoside triphosphate hydrolases"/>
    <property type="match status" value="1"/>
</dbReference>
<keyword evidence="1" id="KW-0004">4Fe-4S</keyword>
<dbReference type="GO" id="GO:0005524">
    <property type="term" value="F:ATP binding"/>
    <property type="evidence" value="ECO:0007669"/>
    <property type="project" value="UniProtKB-KW"/>
</dbReference>
<evidence type="ECO:0000256" key="5">
    <source>
        <dbReference type="ARBA" id="ARBA00023004"/>
    </source>
</evidence>
<evidence type="ECO:0000256" key="1">
    <source>
        <dbReference type="ARBA" id="ARBA00022485"/>
    </source>
</evidence>
<dbReference type="GO" id="GO:0140663">
    <property type="term" value="F:ATP-dependent FeS chaperone activity"/>
    <property type="evidence" value="ECO:0007669"/>
    <property type="project" value="InterPro"/>
</dbReference>
<evidence type="ECO:0000313" key="8">
    <source>
        <dbReference type="EMBL" id="KAL0109514.1"/>
    </source>
</evidence>
<dbReference type="InterPro" id="IPR027417">
    <property type="entry name" value="P-loop_NTPase"/>
</dbReference>
<dbReference type="PANTHER" id="PTHR42961:SF2">
    <property type="entry name" value="IRON-SULFUR PROTEIN NUBPL"/>
    <property type="match status" value="1"/>
</dbReference>
<dbReference type="Proteomes" id="UP001430953">
    <property type="component" value="Unassembled WGS sequence"/>
</dbReference>
<dbReference type="FunFam" id="3.40.50.300:FF:001278">
    <property type="entry name" value="Iron-sulfur cluster carrier protein"/>
    <property type="match status" value="1"/>
</dbReference>
<dbReference type="GO" id="GO:0032981">
    <property type="term" value="P:mitochondrial respiratory chain complex I assembly"/>
    <property type="evidence" value="ECO:0007669"/>
    <property type="project" value="TreeGrafter"/>
</dbReference>
<evidence type="ECO:0000313" key="9">
    <source>
        <dbReference type="Proteomes" id="UP001430953"/>
    </source>
</evidence>
<organism evidence="8 9">
    <name type="scientific">Cardiocondyla obscurior</name>
    <dbReference type="NCBI Taxonomy" id="286306"/>
    <lineage>
        <taxon>Eukaryota</taxon>
        <taxon>Metazoa</taxon>
        <taxon>Ecdysozoa</taxon>
        <taxon>Arthropoda</taxon>
        <taxon>Hexapoda</taxon>
        <taxon>Insecta</taxon>
        <taxon>Pterygota</taxon>
        <taxon>Neoptera</taxon>
        <taxon>Endopterygota</taxon>
        <taxon>Hymenoptera</taxon>
        <taxon>Apocrita</taxon>
        <taxon>Aculeata</taxon>
        <taxon>Formicoidea</taxon>
        <taxon>Formicidae</taxon>
        <taxon>Myrmicinae</taxon>
        <taxon>Cardiocondyla</taxon>
    </lineage>
</organism>
<evidence type="ECO:0000256" key="6">
    <source>
        <dbReference type="ARBA" id="ARBA00023014"/>
    </source>
</evidence>
<proteinExistence type="inferred from homology"/>
<dbReference type="HAMAP" id="MF_02040">
    <property type="entry name" value="Mrp_NBP35"/>
    <property type="match status" value="1"/>
</dbReference>
<dbReference type="GO" id="GO:0046872">
    <property type="term" value="F:metal ion binding"/>
    <property type="evidence" value="ECO:0007669"/>
    <property type="project" value="UniProtKB-KW"/>
</dbReference>
<dbReference type="GO" id="GO:0005739">
    <property type="term" value="C:mitochondrion"/>
    <property type="evidence" value="ECO:0007669"/>
    <property type="project" value="TreeGrafter"/>
</dbReference>